<reference evidence="1" key="1">
    <citation type="submission" date="2014-11" db="EMBL/GenBank/DDBJ databases">
        <authorList>
            <person name="Amaro Gonzalez C."/>
        </authorList>
    </citation>
    <scope>NUCLEOTIDE SEQUENCE</scope>
</reference>
<sequence>MVKYLLATRTPPCMRAHLPKCCWEFFPVITLTPTEHKQLDFTNDFKILNPSYTLANTDGNSSLRNFAKPIKFNDAQWKKIK</sequence>
<dbReference type="EMBL" id="GBXM01104751">
    <property type="protein sequence ID" value="JAH03826.1"/>
    <property type="molecule type" value="Transcribed_RNA"/>
</dbReference>
<organism evidence="1">
    <name type="scientific">Anguilla anguilla</name>
    <name type="common">European freshwater eel</name>
    <name type="synonym">Muraena anguilla</name>
    <dbReference type="NCBI Taxonomy" id="7936"/>
    <lineage>
        <taxon>Eukaryota</taxon>
        <taxon>Metazoa</taxon>
        <taxon>Chordata</taxon>
        <taxon>Craniata</taxon>
        <taxon>Vertebrata</taxon>
        <taxon>Euteleostomi</taxon>
        <taxon>Actinopterygii</taxon>
        <taxon>Neopterygii</taxon>
        <taxon>Teleostei</taxon>
        <taxon>Anguilliformes</taxon>
        <taxon>Anguillidae</taxon>
        <taxon>Anguilla</taxon>
    </lineage>
</organism>
<reference evidence="1" key="2">
    <citation type="journal article" date="2015" name="Fish Shellfish Immunol.">
        <title>Early steps in the European eel (Anguilla anguilla)-Vibrio vulnificus interaction in the gills: Role of the RtxA13 toxin.</title>
        <authorList>
            <person name="Callol A."/>
            <person name="Pajuelo D."/>
            <person name="Ebbesson L."/>
            <person name="Teles M."/>
            <person name="MacKenzie S."/>
            <person name="Amaro C."/>
        </authorList>
    </citation>
    <scope>NUCLEOTIDE SEQUENCE</scope>
</reference>
<accession>A0A0E9PGU1</accession>
<proteinExistence type="predicted"/>
<dbReference type="AlphaFoldDB" id="A0A0E9PGU1"/>
<evidence type="ECO:0000313" key="1">
    <source>
        <dbReference type="EMBL" id="JAH03826.1"/>
    </source>
</evidence>
<name>A0A0E9PGU1_ANGAN</name>
<protein>
    <submittedName>
        <fullName evidence="1">Uncharacterized protein</fullName>
    </submittedName>
</protein>